<keyword evidence="4" id="KW-1185">Reference proteome</keyword>
<dbReference type="Gene3D" id="3.30.360.10">
    <property type="entry name" value="Dihydrodipicolinate Reductase, domain 2"/>
    <property type="match status" value="1"/>
</dbReference>
<organism evidence="3 4">
    <name type="scientific">Phaeodactylibacter xiamenensis</name>
    <dbReference type="NCBI Taxonomy" id="1524460"/>
    <lineage>
        <taxon>Bacteria</taxon>
        <taxon>Pseudomonadati</taxon>
        <taxon>Bacteroidota</taxon>
        <taxon>Saprospiria</taxon>
        <taxon>Saprospirales</taxon>
        <taxon>Haliscomenobacteraceae</taxon>
        <taxon>Phaeodactylibacter</taxon>
    </lineage>
</organism>
<evidence type="ECO:0000259" key="1">
    <source>
        <dbReference type="Pfam" id="PF01408"/>
    </source>
</evidence>
<evidence type="ECO:0000313" key="3">
    <source>
        <dbReference type="EMBL" id="KGE85597.1"/>
    </source>
</evidence>
<dbReference type="SUPFAM" id="SSF51735">
    <property type="entry name" value="NAD(P)-binding Rossmann-fold domains"/>
    <property type="match status" value="1"/>
</dbReference>
<dbReference type="OrthoDB" id="9795543at2"/>
<dbReference type="Gene3D" id="3.40.50.720">
    <property type="entry name" value="NAD(P)-binding Rossmann-like Domain"/>
    <property type="match status" value="1"/>
</dbReference>
<evidence type="ECO:0000313" key="4">
    <source>
        <dbReference type="Proteomes" id="UP000029736"/>
    </source>
</evidence>
<comment type="caution">
    <text evidence="3">The sequence shown here is derived from an EMBL/GenBank/DDBJ whole genome shotgun (WGS) entry which is preliminary data.</text>
</comment>
<dbReference type="InterPro" id="IPR055170">
    <property type="entry name" value="GFO_IDH_MocA-like_dom"/>
</dbReference>
<dbReference type="InterPro" id="IPR000683">
    <property type="entry name" value="Gfo/Idh/MocA-like_OxRdtase_N"/>
</dbReference>
<feature type="domain" description="GFO/IDH/MocA-like oxidoreductase" evidence="2">
    <location>
        <begin position="130"/>
        <end position="250"/>
    </location>
</feature>
<dbReference type="GO" id="GO:0000166">
    <property type="term" value="F:nucleotide binding"/>
    <property type="evidence" value="ECO:0007669"/>
    <property type="project" value="InterPro"/>
</dbReference>
<dbReference type="EMBL" id="JPOS01000084">
    <property type="protein sequence ID" value="KGE85597.1"/>
    <property type="molecule type" value="Genomic_DNA"/>
</dbReference>
<proteinExistence type="predicted"/>
<dbReference type="RefSeq" id="WP_044227528.1">
    <property type="nucleotide sequence ID" value="NZ_JBKAGJ010000003.1"/>
</dbReference>
<dbReference type="InterPro" id="IPR036291">
    <property type="entry name" value="NAD(P)-bd_dom_sf"/>
</dbReference>
<protein>
    <recommendedName>
        <fullName evidence="5">Oxidoreductase</fullName>
    </recommendedName>
</protein>
<dbReference type="PANTHER" id="PTHR43249">
    <property type="entry name" value="UDP-N-ACETYL-2-AMINO-2-DEOXY-D-GLUCURONATE OXIDASE"/>
    <property type="match status" value="1"/>
</dbReference>
<dbReference type="InterPro" id="IPR052515">
    <property type="entry name" value="Gfo/Idh/MocA_Oxidoreductase"/>
</dbReference>
<dbReference type="Pfam" id="PF22725">
    <property type="entry name" value="GFO_IDH_MocA_C3"/>
    <property type="match status" value="1"/>
</dbReference>
<dbReference type="SUPFAM" id="SSF55347">
    <property type="entry name" value="Glyceraldehyde-3-phosphate dehydrogenase-like, C-terminal domain"/>
    <property type="match status" value="1"/>
</dbReference>
<evidence type="ECO:0000259" key="2">
    <source>
        <dbReference type="Pfam" id="PF22725"/>
    </source>
</evidence>
<dbReference type="Proteomes" id="UP000029736">
    <property type="component" value="Unassembled WGS sequence"/>
</dbReference>
<dbReference type="STRING" id="1524460.IX84_26245"/>
<evidence type="ECO:0008006" key="5">
    <source>
        <dbReference type="Google" id="ProtNLM"/>
    </source>
</evidence>
<dbReference type="AlphaFoldDB" id="A0A098S327"/>
<gene>
    <name evidence="3" type="ORF">IX84_26245</name>
</gene>
<dbReference type="Pfam" id="PF01408">
    <property type="entry name" value="GFO_IDH_MocA"/>
    <property type="match status" value="1"/>
</dbReference>
<reference evidence="3 4" key="1">
    <citation type="journal article" date="2014" name="Int. J. Syst. Evol. Microbiol.">
        <title>Phaeodactylibacter xiamenensis gen. nov., sp. nov., a member of the family Saprospiraceae isolated from the marine alga Phaeodactylum tricornutum.</title>
        <authorList>
            <person name="Chen Z.Jr."/>
            <person name="Lei X."/>
            <person name="Lai Q."/>
            <person name="Li Y."/>
            <person name="Zhang B."/>
            <person name="Zhang J."/>
            <person name="Zhang H."/>
            <person name="Yang L."/>
            <person name="Zheng W."/>
            <person name="Tian Y."/>
            <person name="Yu Z."/>
            <person name="Xu H.Jr."/>
            <person name="Zheng T."/>
        </authorList>
    </citation>
    <scope>NUCLEOTIDE SEQUENCE [LARGE SCALE GENOMIC DNA]</scope>
    <source>
        <strain evidence="3 4">KD52</strain>
    </source>
</reference>
<feature type="domain" description="Gfo/Idh/MocA-like oxidoreductase N-terminal" evidence="1">
    <location>
        <begin position="3"/>
        <end position="117"/>
    </location>
</feature>
<name>A0A098S327_9BACT</name>
<accession>A0A098S327</accession>
<sequence>MYKIGIVGAGAVADLHAQAIASLPNAQLTGCCDGGSGRAKALADQYGAVAFANYQALIESPEVDVVLIATPSGLHLQPAILAAEEGKPVLCEKPLEITTNRIDEMIAAHDRAGTILGCIFNYRYDAVVGQIRQALSLQRLGKVTYAAVRVPWWRDEAYYAGSWKGTQALDGGGALMNQSIHMVDLLQHLMGPVRSLFAYTDTLAHDIEVEDTAVVTLRFANGALGQIYGSTAAYPGQPRQLDLMGTKGTIQQVEDSLSVWAFAEALPEDETVRSNFGQAGTSGAADPMAIQYANHARCIAEFLTALETGTPFSVDGREARKSVEILEAVYRSQAENKPVQL</sequence>
<dbReference type="PANTHER" id="PTHR43249:SF1">
    <property type="entry name" value="D-GLUCOSIDE 3-DEHYDROGENASE"/>
    <property type="match status" value="1"/>
</dbReference>